<evidence type="ECO:0008006" key="4">
    <source>
        <dbReference type="Google" id="ProtNLM"/>
    </source>
</evidence>
<evidence type="ECO:0000256" key="1">
    <source>
        <dbReference type="SAM" id="SignalP"/>
    </source>
</evidence>
<sequence length="279" mass="30342">MKSPFALIALALFLGACASIPTPAERLAAADRLAQSRGWQMARIATGPFVLAAWHPVPLPRSERLTVYIEGDGFAWMSASRPSYDPTPRDPVTLKMALAQPGGNVAYLARPCQFTDAEATGCAMAYWTNRRFADEVVAATDRALDVLKQQAGARSLTLVGYSGGGAVAALVAARRRDVDRLVTVAGNLDHQTWTAHHRVTPLTGSLNPADAADALQRVRQWHFVGARDEVIPPAIAAAYARRFTSRQGLTVLTEPGFDHHCCWAEEWPRLWARLGFDSP</sequence>
<dbReference type="SUPFAM" id="SSF53474">
    <property type="entry name" value="alpha/beta-Hydrolases"/>
    <property type="match status" value="1"/>
</dbReference>
<dbReference type="InterPro" id="IPR029058">
    <property type="entry name" value="AB_hydrolase_fold"/>
</dbReference>
<evidence type="ECO:0000313" key="2">
    <source>
        <dbReference type="EMBL" id="QEL65252.1"/>
    </source>
</evidence>
<reference evidence="2 3" key="1">
    <citation type="submission" date="2017-07" db="EMBL/GenBank/DDBJ databases">
        <title>Complete genome sequence of Oryzomicrobium terrae TPP412.</title>
        <authorList>
            <person name="Chiu L.-W."/>
            <person name="Lo K.-J."/>
            <person name="Tsai Y.-M."/>
            <person name="Lin S.-S."/>
            <person name="Kuo C.-H."/>
            <person name="Liu C.-T."/>
        </authorList>
    </citation>
    <scope>NUCLEOTIDE SEQUENCE [LARGE SCALE GENOMIC DNA]</scope>
    <source>
        <strain evidence="2 3">TPP412</strain>
    </source>
</reference>
<name>A0A5C1E8F8_9RHOO</name>
<dbReference type="EMBL" id="CP022579">
    <property type="protein sequence ID" value="QEL65252.1"/>
    <property type="molecule type" value="Genomic_DNA"/>
</dbReference>
<keyword evidence="3" id="KW-1185">Reference proteome</keyword>
<feature type="signal peptide" evidence="1">
    <location>
        <begin position="1"/>
        <end position="18"/>
    </location>
</feature>
<organism evidence="2 3">
    <name type="scientific">Oryzomicrobium terrae</name>
    <dbReference type="NCBI Taxonomy" id="1735038"/>
    <lineage>
        <taxon>Bacteria</taxon>
        <taxon>Pseudomonadati</taxon>
        <taxon>Pseudomonadota</taxon>
        <taxon>Betaproteobacteria</taxon>
        <taxon>Rhodocyclales</taxon>
        <taxon>Rhodocyclaceae</taxon>
        <taxon>Oryzomicrobium</taxon>
    </lineage>
</organism>
<dbReference type="Proteomes" id="UP000323671">
    <property type="component" value="Chromosome"/>
</dbReference>
<protein>
    <recommendedName>
        <fullName evidence="4">Alpha/beta hydrolase</fullName>
    </recommendedName>
</protein>
<dbReference type="PROSITE" id="PS51257">
    <property type="entry name" value="PROKAR_LIPOPROTEIN"/>
    <property type="match status" value="1"/>
</dbReference>
<keyword evidence="1" id="KW-0732">Signal</keyword>
<dbReference type="AlphaFoldDB" id="A0A5C1E8F8"/>
<dbReference type="KEGG" id="otr:OTERR_17760"/>
<dbReference type="Gene3D" id="3.40.50.1820">
    <property type="entry name" value="alpha/beta hydrolase"/>
    <property type="match status" value="1"/>
</dbReference>
<proteinExistence type="predicted"/>
<gene>
    <name evidence="2" type="ORF">OTERR_17760</name>
</gene>
<evidence type="ECO:0000313" key="3">
    <source>
        <dbReference type="Proteomes" id="UP000323671"/>
    </source>
</evidence>
<feature type="chain" id="PRO_5023042563" description="Alpha/beta hydrolase" evidence="1">
    <location>
        <begin position="19"/>
        <end position="279"/>
    </location>
</feature>
<accession>A0A5C1E8F8</accession>
<dbReference type="RefSeq" id="WP_149425552.1">
    <property type="nucleotide sequence ID" value="NZ_CP022579.1"/>
</dbReference>